<feature type="binding site" evidence="6">
    <location>
        <position position="120"/>
    </location>
    <ligand>
        <name>phosphate</name>
        <dbReference type="ChEBI" id="CHEBI:43474"/>
    </ligand>
</feature>
<evidence type="ECO:0000256" key="4">
    <source>
        <dbReference type="ARBA" id="ARBA00022679"/>
    </source>
</evidence>
<feature type="binding site" evidence="6">
    <location>
        <position position="224"/>
    </location>
    <ligand>
        <name>phosphate</name>
        <dbReference type="ChEBI" id="CHEBI:43474"/>
    </ligand>
</feature>
<comment type="function">
    <text evidence="5">The purine nucleoside phosphorylases catalyze the phosphorolytic breakdown of the N-glycosidic bond in the beta-(deoxy)ribonucleoside molecules, with the formation of the corresponding free purine bases and pentose-1-phosphate.</text>
</comment>
<keyword evidence="3 5" id="KW-0328">Glycosyltransferase</keyword>
<dbReference type="EMBL" id="CP036261">
    <property type="protein sequence ID" value="QDS86833.1"/>
    <property type="molecule type" value="Genomic_DNA"/>
</dbReference>
<dbReference type="KEGG" id="ruv:EC9_10080"/>
<dbReference type="NCBIfam" id="NF006054">
    <property type="entry name" value="PRK08202.1"/>
    <property type="match status" value="1"/>
</dbReference>
<evidence type="ECO:0000313" key="9">
    <source>
        <dbReference type="Proteomes" id="UP000319557"/>
    </source>
</evidence>
<dbReference type="InterPro" id="IPR000845">
    <property type="entry name" value="Nucleoside_phosphorylase_d"/>
</dbReference>
<dbReference type="Proteomes" id="UP000319557">
    <property type="component" value="Chromosome"/>
</dbReference>
<dbReference type="UniPathway" id="UPA00606"/>
<evidence type="ECO:0000256" key="6">
    <source>
        <dbReference type="PIRSR" id="PIRSR000477-2"/>
    </source>
</evidence>
<dbReference type="PIRSF" id="PIRSF000477">
    <property type="entry name" value="PurNPase"/>
    <property type="match status" value="1"/>
</dbReference>
<evidence type="ECO:0000256" key="1">
    <source>
        <dbReference type="ARBA" id="ARBA00005058"/>
    </source>
</evidence>
<dbReference type="InterPro" id="IPR011268">
    <property type="entry name" value="Purine_phosphorylase"/>
</dbReference>
<keyword evidence="9" id="KW-1185">Reference proteome</keyword>
<feature type="binding site" evidence="6">
    <location>
        <position position="205"/>
    </location>
    <ligand>
        <name>a purine D-ribonucleoside</name>
        <dbReference type="ChEBI" id="CHEBI:142355"/>
    </ligand>
</feature>
<organism evidence="8 9">
    <name type="scientific">Rosistilla ulvae</name>
    <dbReference type="NCBI Taxonomy" id="1930277"/>
    <lineage>
        <taxon>Bacteria</taxon>
        <taxon>Pseudomonadati</taxon>
        <taxon>Planctomycetota</taxon>
        <taxon>Planctomycetia</taxon>
        <taxon>Pirellulales</taxon>
        <taxon>Pirellulaceae</taxon>
        <taxon>Rosistilla</taxon>
    </lineage>
</organism>
<comment type="pathway">
    <text evidence="1 5">Purine metabolism; purine nucleoside salvage.</text>
</comment>
<feature type="binding site" evidence="6">
    <location>
        <position position="37"/>
    </location>
    <ligand>
        <name>phosphate</name>
        <dbReference type="ChEBI" id="CHEBI:43474"/>
    </ligand>
</feature>
<dbReference type="RefSeq" id="WP_145342798.1">
    <property type="nucleotide sequence ID" value="NZ_CP036261.1"/>
</dbReference>
<feature type="binding site" evidence="6">
    <location>
        <position position="68"/>
    </location>
    <ligand>
        <name>phosphate</name>
        <dbReference type="ChEBI" id="CHEBI:43474"/>
    </ligand>
</feature>
<feature type="binding site" evidence="6">
    <location>
        <position position="247"/>
    </location>
    <ligand>
        <name>a purine D-ribonucleoside</name>
        <dbReference type="ChEBI" id="CHEBI:142355"/>
    </ligand>
</feature>
<dbReference type="PANTHER" id="PTHR11904:SF9">
    <property type="entry name" value="PURINE NUCLEOSIDE PHOSPHORYLASE-RELATED"/>
    <property type="match status" value="1"/>
</dbReference>
<keyword evidence="4 5" id="KW-0808">Transferase</keyword>
<feature type="binding site" evidence="6">
    <location>
        <begin position="88"/>
        <end position="90"/>
    </location>
    <ligand>
        <name>phosphate</name>
        <dbReference type="ChEBI" id="CHEBI:43474"/>
    </ligand>
</feature>
<dbReference type="CDD" id="cd09009">
    <property type="entry name" value="PNP-EcPNPII_like"/>
    <property type="match status" value="1"/>
</dbReference>
<dbReference type="GO" id="GO:0005737">
    <property type="term" value="C:cytoplasm"/>
    <property type="evidence" value="ECO:0007669"/>
    <property type="project" value="TreeGrafter"/>
</dbReference>
<protein>
    <recommendedName>
        <fullName evidence="5">Purine nucleoside phosphorylase</fullName>
        <ecNumber evidence="5">2.4.2.1</ecNumber>
    </recommendedName>
    <alternativeName>
        <fullName evidence="5">Inosine-guanosine phosphorylase</fullName>
    </alternativeName>
</protein>
<dbReference type="NCBIfam" id="TIGR01697">
    <property type="entry name" value="PNPH-PUNA-XAPA"/>
    <property type="match status" value="1"/>
</dbReference>
<evidence type="ECO:0000313" key="8">
    <source>
        <dbReference type="EMBL" id="QDS86833.1"/>
    </source>
</evidence>
<evidence type="ECO:0000256" key="2">
    <source>
        <dbReference type="ARBA" id="ARBA00006751"/>
    </source>
</evidence>
<dbReference type="Pfam" id="PF01048">
    <property type="entry name" value="PNP_UDP_1"/>
    <property type="match status" value="1"/>
</dbReference>
<dbReference type="PANTHER" id="PTHR11904">
    <property type="entry name" value="METHYLTHIOADENOSINE/PURINE NUCLEOSIDE PHOSPHORYLASE"/>
    <property type="match status" value="1"/>
</dbReference>
<feature type="domain" description="Nucleoside phosphorylase" evidence="7">
    <location>
        <begin position="30"/>
        <end position="281"/>
    </location>
</feature>
<gene>
    <name evidence="8" type="primary">punA_1</name>
    <name evidence="8" type="ORF">EC9_10080</name>
</gene>
<dbReference type="EC" id="2.4.2.1" evidence="5"/>
<dbReference type="OrthoDB" id="1523230at2"/>
<dbReference type="Gene3D" id="3.40.50.1580">
    <property type="entry name" value="Nucleoside phosphorylase domain"/>
    <property type="match status" value="1"/>
</dbReference>
<proteinExistence type="inferred from homology"/>
<dbReference type="InterPro" id="IPR035994">
    <property type="entry name" value="Nucleoside_phosphorylase_sf"/>
</dbReference>
<comment type="similarity">
    <text evidence="2 5">Belongs to the PNP/MTAP phosphorylase family.</text>
</comment>
<evidence type="ECO:0000256" key="5">
    <source>
        <dbReference type="PIRNR" id="PIRNR000477"/>
    </source>
</evidence>
<name>A0A517LW31_9BACT</name>
<evidence type="ECO:0000259" key="7">
    <source>
        <dbReference type="Pfam" id="PF01048"/>
    </source>
</evidence>
<accession>A0A517LW31</accession>
<dbReference type="AlphaFoldDB" id="A0A517LW31"/>
<reference evidence="8 9" key="1">
    <citation type="submission" date="2019-02" db="EMBL/GenBank/DDBJ databases">
        <title>Deep-cultivation of Planctomycetes and their phenomic and genomic characterization uncovers novel biology.</title>
        <authorList>
            <person name="Wiegand S."/>
            <person name="Jogler M."/>
            <person name="Boedeker C."/>
            <person name="Pinto D."/>
            <person name="Vollmers J."/>
            <person name="Rivas-Marin E."/>
            <person name="Kohn T."/>
            <person name="Peeters S.H."/>
            <person name="Heuer A."/>
            <person name="Rast P."/>
            <person name="Oberbeckmann S."/>
            <person name="Bunk B."/>
            <person name="Jeske O."/>
            <person name="Meyerdierks A."/>
            <person name="Storesund J.E."/>
            <person name="Kallscheuer N."/>
            <person name="Luecker S."/>
            <person name="Lage O.M."/>
            <person name="Pohl T."/>
            <person name="Merkel B.J."/>
            <person name="Hornburger P."/>
            <person name="Mueller R.-W."/>
            <person name="Bruemmer F."/>
            <person name="Labrenz M."/>
            <person name="Spormann A.M."/>
            <person name="Op den Camp H."/>
            <person name="Overmann J."/>
            <person name="Amann R."/>
            <person name="Jetten M.S.M."/>
            <person name="Mascher T."/>
            <person name="Medema M.H."/>
            <person name="Devos D.P."/>
            <person name="Kaster A.-K."/>
            <person name="Ovreas L."/>
            <person name="Rohde M."/>
            <person name="Galperin M.Y."/>
            <person name="Jogler C."/>
        </authorList>
    </citation>
    <scope>NUCLEOTIDE SEQUENCE [LARGE SCALE GENOMIC DNA]</scope>
    <source>
        <strain evidence="8 9">EC9</strain>
    </source>
</reference>
<evidence type="ECO:0000256" key="3">
    <source>
        <dbReference type="ARBA" id="ARBA00022676"/>
    </source>
</evidence>
<dbReference type="SUPFAM" id="SSF53167">
    <property type="entry name" value="Purine and uridine phosphorylases"/>
    <property type="match status" value="1"/>
</dbReference>
<sequence>MTKHPNQQCPAERVLRTAEFIACKLAELPRVAIILGSGLGNLVDYIEDAIAIDYADIPNWGQSRIAGHSGQLIFGWLDSQPVIAMSGRFHRYEGWTTEQVSFPVRVLAAIGSHTLIVSNAAGGLNPKYRIGDIVVIRDHIDMLHGHPGQRFDYGIYPPQTRSDAPLRGASPYDQALSEKALETARLNGFPAHSGTYLATLGPTYETRAEYRFMRKIGADVVGMSTVPEVLQAQRIGMRVLGMSMVSNIARPDAPQRTDHADVLAAAQIAEPRMRAIVREAVQRSTTS</sequence>
<dbReference type="GO" id="GO:0009116">
    <property type="term" value="P:nucleoside metabolic process"/>
    <property type="evidence" value="ECO:0007669"/>
    <property type="project" value="InterPro"/>
</dbReference>
<dbReference type="GO" id="GO:0004731">
    <property type="term" value="F:purine-nucleoside phosphorylase activity"/>
    <property type="evidence" value="ECO:0007669"/>
    <property type="project" value="UniProtKB-EC"/>
</dbReference>